<sequence length="405" mass="48016">MSVDDVISRDKVENPLISIVIPIFNTEEYLEESLDSVVNQTLTDLEIICINDNSTDDSLKLLKEYAKKDKRIIIINNNERLGPSVCRNIGLENVSGEYIVFHDSDDFIELDAYEKLYNFSNKFNPDFVVFDALRVNDECVIWESILHDISISGEIFPKTNILECNELIYDTTSWNKFIKKNFFDKYNFKFSEGRVYQDILFSIQLFCASDCVGVYPEVKYYWRVRDDSITQKVNNIKNLQDRIFITKEVINVLKSSKHEILLENLYKKLVEIDILQFINELDNCDDEYKRIMYEIVKPFVKKLPHDFFKNLNYIDKVKYDLFLNGNFESLNSLLVELNIQKTIISMMKEEYEYNKTYITKLKNSNLNAMSKNNNLKEEIRIIKSTKGWFKYKIINIYRRIFNKID</sequence>
<dbReference type="AlphaFoldDB" id="A0A166A0K3"/>
<name>A0A166A0K3_METOA</name>
<dbReference type="PATRIC" id="fig|66851.6.peg.1651"/>
<evidence type="ECO:0000313" key="4">
    <source>
        <dbReference type="EMBL" id="KZX11412.1"/>
    </source>
</evidence>
<dbReference type="CDD" id="cd00761">
    <property type="entry name" value="Glyco_tranf_GTA_type"/>
    <property type="match status" value="1"/>
</dbReference>
<evidence type="ECO:0000256" key="2">
    <source>
        <dbReference type="ARBA" id="ARBA00022679"/>
    </source>
</evidence>
<gene>
    <name evidence="4" type="primary">epsH_4</name>
    <name evidence="4" type="ORF">MBORA_15110</name>
</gene>
<evidence type="ECO:0000313" key="5">
    <source>
        <dbReference type="Proteomes" id="UP000077428"/>
    </source>
</evidence>
<dbReference type="EC" id="2.4.-.-" evidence="4"/>
<evidence type="ECO:0000259" key="3">
    <source>
        <dbReference type="Pfam" id="PF00535"/>
    </source>
</evidence>
<accession>A0A166A0K3</accession>
<dbReference type="PANTHER" id="PTHR22916:SF51">
    <property type="entry name" value="GLYCOSYLTRANSFERASE EPSH-RELATED"/>
    <property type="match status" value="1"/>
</dbReference>
<protein>
    <submittedName>
        <fullName evidence="4">Glycosyltransferase EpsH</fullName>
        <ecNumber evidence="4">2.4.-.-</ecNumber>
    </submittedName>
</protein>
<dbReference type="RefSeq" id="WP_042692530.1">
    <property type="nucleotide sequence ID" value="NZ_CABMAB010000010.1"/>
</dbReference>
<keyword evidence="2 4" id="KW-0808">Transferase</keyword>
<dbReference type="SUPFAM" id="SSF53448">
    <property type="entry name" value="Nucleotide-diphospho-sugar transferases"/>
    <property type="match status" value="1"/>
</dbReference>
<dbReference type="OrthoDB" id="77457at2157"/>
<dbReference type="GO" id="GO:0016757">
    <property type="term" value="F:glycosyltransferase activity"/>
    <property type="evidence" value="ECO:0007669"/>
    <property type="project" value="UniProtKB-KW"/>
</dbReference>
<keyword evidence="5" id="KW-1185">Reference proteome</keyword>
<keyword evidence="1 4" id="KW-0328">Glycosyltransferase</keyword>
<feature type="domain" description="Glycosyltransferase 2-like" evidence="3">
    <location>
        <begin position="18"/>
        <end position="185"/>
    </location>
</feature>
<evidence type="ECO:0000256" key="1">
    <source>
        <dbReference type="ARBA" id="ARBA00022676"/>
    </source>
</evidence>
<dbReference type="Pfam" id="PF00535">
    <property type="entry name" value="Glycos_transf_2"/>
    <property type="match status" value="1"/>
</dbReference>
<reference evidence="5" key="1">
    <citation type="journal article" date="2016" name="Genome Announc.">
        <title>Draft Genome Sequences of Methanobrevibacter curvatus DSM11111, Methanobrevibacter cuticularis DSM11139, Methanobrevibacter filiformis DSM11501, and Methanobrevibacter oralis DSM7256.</title>
        <authorList>
            <person name="Poehlein A."/>
            <person name="Seedorf H."/>
        </authorList>
    </citation>
    <scope>NUCLEOTIDE SEQUENCE [LARGE SCALE GENOMIC DNA]</scope>
    <source>
        <strain evidence="5">DSM 7256 / JCM 30027 / ZR</strain>
    </source>
</reference>
<dbReference type="Gene3D" id="3.90.550.10">
    <property type="entry name" value="Spore Coat Polysaccharide Biosynthesis Protein SpsA, Chain A"/>
    <property type="match status" value="1"/>
</dbReference>
<dbReference type="Proteomes" id="UP000077428">
    <property type="component" value="Unassembled WGS sequence"/>
</dbReference>
<dbReference type="PANTHER" id="PTHR22916">
    <property type="entry name" value="GLYCOSYLTRANSFERASE"/>
    <property type="match status" value="1"/>
</dbReference>
<proteinExistence type="predicted"/>
<dbReference type="EMBL" id="LWMU01000091">
    <property type="protein sequence ID" value="KZX11412.1"/>
    <property type="molecule type" value="Genomic_DNA"/>
</dbReference>
<dbReference type="InterPro" id="IPR029044">
    <property type="entry name" value="Nucleotide-diphossugar_trans"/>
</dbReference>
<dbReference type="InterPro" id="IPR001173">
    <property type="entry name" value="Glyco_trans_2-like"/>
</dbReference>
<comment type="caution">
    <text evidence="4">The sequence shown here is derived from an EMBL/GenBank/DDBJ whole genome shotgun (WGS) entry which is preliminary data.</text>
</comment>
<dbReference type="STRING" id="66851.MBORA_15110"/>
<organism evidence="4 5">
    <name type="scientific">Methanobrevibacter oralis</name>
    <dbReference type="NCBI Taxonomy" id="66851"/>
    <lineage>
        <taxon>Archaea</taxon>
        <taxon>Methanobacteriati</taxon>
        <taxon>Methanobacteriota</taxon>
        <taxon>Methanomada group</taxon>
        <taxon>Methanobacteria</taxon>
        <taxon>Methanobacteriales</taxon>
        <taxon>Methanobacteriaceae</taxon>
        <taxon>Methanobrevibacter</taxon>
    </lineage>
</organism>